<dbReference type="GO" id="GO:0008270">
    <property type="term" value="F:zinc ion binding"/>
    <property type="evidence" value="ECO:0007669"/>
    <property type="project" value="UniProtKB-KW"/>
</dbReference>
<reference evidence="4 5" key="1">
    <citation type="journal article" date="2023" name="Int. J. Mol. Sci.">
        <title>De Novo Assembly and Annotation of 11 Diverse Shrub Willow (Salix) Genomes Reveals Novel Gene Organization in Sex-Linked Regions.</title>
        <authorList>
            <person name="Hyden B."/>
            <person name="Feng K."/>
            <person name="Yates T.B."/>
            <person name="Jawdy S."/>
            <person name="Cereghino C."/>
            <person name="Smart L.B."/>
            <person name="Muchero W."/>
        </authorList>
    </citation>
    <scope>NUCLEOTIDE SEQUENCE [LARGE SCALE GENOMIC DNA]</scope>
    <source>
        <tissue evidence="4">Shoot tip</tissue>
    </source>
</reference>
<sequence>MEKEGSNMFSSVLDGDQNGHSAQSCTVEKKLIKLFGFELNPCKNNTSCSIKRCVEGDHESVNSSNTVVSSERDDQKPVKEKNSSSGHHLRPADDHKKFECQYCFKEFANSQALGGHQNAHKKERLKKKRLQIQARKASLSCYLQPYQNNLSYSSQYDQTSATPWFFDPSCSTAPDQFTLYEESQISFNPYEDSHFNDSQISNWHAVPAHQVIPFEQDSRYKFTSTRADQRSRDYKPSPLLASKKNCKSVDLQLDLSLQSN</sequence>
<feature type="domain" description="C2H2-type" evidence="3">
    <location>
        <begin position="98"/>
        <end position="125"/>
    </location>
</feature>
<keyword evidence="5" id="KW-1185">Reference proteome</keyword>
<comment type="caution">
    <text evidence="4">The sequence shown here is derived from an EMBL/GenBank/DDBJ whole genome shotgun (WGS) entry which is preliminary data.</text>
</comment>
<dbReference type="PROSITE" id="PS50157">
    <property type="entry name" value="ZINC_FINGER_C2H2_2"/>
    <property type="match status" value="1"/>
</dbReference>
<evidence type="ECO:0000256" key="1">
    <source>
        <dbReference type="PROSITE-ProRule" id="PRU00042"/>
    </source>
</evidence>
<evidence type="ECO:0000256" key="2">
    <source>
        <dbReference type="SAM" id="MobiDB-lite"/>
    </source>
</evidence>
<feature type="region of interest" description="Disordered" evidence="2">
    <location>
        <begin position="1"/>
        <end position="20"/>
    </location>
</feature>
<proteinExistence type="predicted"/>
<dbReference type="GO" id="GO:0009736">
    <property type="term" value="P:cytokinin-activated signaling pathway"/>
    <property type="evidence" value="ECO:0007669"/>
    <property type="project" value="TreeGrafter"/>
</dbReference>
<dbReference type="InterPro" id="IPR013087">
    <property type="entry name" value="Znf_C2H2_type"/>
</dbReference>
<feature type="compositionally biased region" description="Basic and acidic residues" evidence="2">
    <location>
        <begin position="70"/>
        <end position="82"/>
    </location>
</feature>
<dbReference type="AlphaFoldDB" id="A0AAD6KYD9"/>
<accession>A0AAD6KYD9</accession>
<dbReference type="GO" id="GO:0003700">
    <property type="term" value="F:DNA-binding transcription factor activity"/>
    <property type="evidence" value="ECO:0007669"/>
    <property type="project" value="TreeGrafter"/>
</dbReference>
<dbReference type="GO" id="GO:0009740">
    <property type="term" value="P:gibberellic acid mediated signaling pathway"/>
    <property type="evidence" value="ECO:0007669"/>
    <property type="project" value="TreeGrafter"/>
</dbReference>
<protein>
    <recommendedName>
        <fullName evidence="3">C2H2-type domain-containing protein</fullName>
    </recommendedName>
</protein>
<organism evidence="4 5">
    <name type="scientific">Salix udensis</name>
    <dbReference type="NCBI Taxonomy" id="889485"/>
    <lineage>
        <taxon>Eukaryota</taxon>
        <taxon>Viridiplantae</taxon>
        <taxon>Streptophyta</taxon>
        <taxon>Embryophyta</taxon>
        <taxon>Tracheophyta</taxon>
        <taxon>Spermatophyta</taxon>
        <taxon>Magnoliopsida</taxon>
        <taxon>eudicotyledons</taxon>
        <taxon>Gunneridae</taxon>
        <taxon>Pentapetalae</taxon>
        <taxon>rosids</taxon>
        <taxon>fabids</taxon>
        <taxon>Malpighiales</taxon>
        <taxon>Salicaceae</taxon>
        <taxon>Saliceae</taxon>
        <taxon>Salix</taxon>
    </lineage>
</organism>
<evidence type="ECO:0000313" key="5">
    <source>
        <dbReference type="Proteomes" id="UP001162972"/>
    </source>
</evidence>
<name>A0AAD6KYD9_9ROSI</name>
<dbReference type="GO" id="GO:0000976">
    <property type="term" value="F:transcription cis-regulatory region binding"/>
    <property type="evidence" value="ECO:0007669"/>
    <property type="project" value="TreeGrafter"/>
</dbReference>
<dbReference type="PANTHER" id="PTHR46353:SF5">
    <property type="entry name" value="ZINC FINGER PROTEIN 5"/>
    <property type="match status" value="1"/>
</dbReference>
<dbReference type="GO" id="GO:0005634">
    <property type="term" value="C:nucleus"/>
    <property type="evidence" value="ECO:0007669"/>
    <property type="project" value="TreeGrafter"/>
</dbReference>
<evidence type="ECO:0000313" key="4">
    <source>
        <dbReference type="EMBL" id="KAJ6431205.1"/>
    </source>
</evidence>
<dbReference type="PANTHER" id="PTHR46353">
    <property type="entry name" value="ZINC FINGER PROTEIN 5"/>
    <property type="match status" value="1"/>
</dbReference>
<keyword evidence="1" id="KW-0862">Zinc</keyword>
<dbReference type="EMBL" id="JAPFFJ010000003">
    <property type="protein sequence ID" value="KAJ6431205.1"/>
    <property type="molecule type" value="Genomic_DNA"/>
</dbReference>
<feature type="region of interest" description="Disordered" evidence="2">
    <location>
        <begin position="61"/>
        <end position="92"/>
    </location>
</feature>
<dbReference type="InterPro" id="IPR036236">
    <property type="entry name" value="Znf_C2H2_sf"/>
</dbReference>
<dbReference type="InterPro" id="IPR044299">
    <property type="entry name" value="GIS3/ZFP5/ZFP6"/>
</dbReference>
<dbReference type="PROSITE" id="PS00028">
    <property type="entry name" value="ZINC_FINGER_C2H2_1"/>
    <property type="match status" value="1"/>
</dbReference>
<keyword evidence="1" id="KW-0479">Metal-binding</keyword>
<dbReference type="Gene3D" id="3.30.160.60">
    <property type="entry name" value="Classic Zinc Finger"/>
    <property type="match status" value="1"/>
</dbReference>
<dbReference type="Proteomes" id="UP001162972">
    <property type="component" value="Chromosome 10"/>
</dbReference>
<dbReference type="SUPFAM" id="SSF57667">
    <property type="entry name" value="beta-beta-alpha zinc fingers"/>
    <property type="match status" value="1"/>
</dbReference>
<evidence type="ECO:0000259" key="3">
    <source>
        <dbReference type="PROSITE" id="PS50157"/>
    </source>
</evidence>
<gene>
    <name evidence="4" type="ORF">OIU84_018653</name>
</gene>
<dbReference type="GO" id="GO:0010090">
    <property type="term" value="P:trichome morphogenesis"/>
    <property type="evidence" value="ECO:0007669"/>
    <property type="project" value="InterPro"/>
</dbReference>
<keyword evidence="1" id="KW-0863">Zinc-finger</keyword>